<dbReference type="InterPro" id="IPR047657">
    <property type="entry name" value="PmbA"/>
</dbReference>
<evidence type="ECO:0000259" key="2">
    <source>
        <dbReference type="Pfam" id="PF01523"/>
    </source>
</evidence>
<feature type="domain" description="Metalloprotease TldD/E N-terminal" evidence="2">
    <location>
        <begin position="23"/>
        <end position="87"/>
    </location>
</feature>
<dbReference type="Gene3D" id="3.30.2290.10">
    <property type="entry name" value="PmbA/TldD superfamily"/>
    <property type="match status" value="1"/>
</dbReference>
<keyword evidence="6" id="KW-1185">Reference proteome</keyword>
<organism evidence="5 6">
    <name type="scientific">Pannus brasiliensis CCIBt3594</name>
    <dbReference type="NCBI Taxonomy" id="1427578"/>
    <lineage>
        <taxon>Bacteria</taxon>
        <taxon>Bacillati</taxon>
        <taxon>Cyanobacteriota</taxon>
        <taxon>Cyanophyceae</taxon>
        <taxon>Oscillatoriophycideae</taxon>
        <taxon>Chroococcales</taxon>
        <taxon>Microcystaceae</taxon>
        <taxon>Pannus</taxon>
    </lineage>
</organism>
<dbReference type="InterPro" id="IPR045569">
    <property type="entry name" value="Metalloprtase-TldD/E_C"/>
</dbReference>
<name>A0AAW9QVG6_9CHRO</name>
<accession>A0AAW9QVG6</accession>
<dbReference type="Pfam" id="PF01523">
    <property type="entry name" value="PmbA_TldD_1st"/>
    <property type="match status" value="1"/>
</dbReference>
<dbReference type="PANTHER" id="PTHR43421:SF1">
    <property type="entry name" value="METALLOPROTEASE PMBA"/>
    <property type="match status" value="1"/>
</dbReference>
<evidence type="ECO:0000259" key="3">
    <source>
        <dbReference type="Pfam" id="PF19289"/>
    </source>
</evidence>
<comment type="caution">
    <text evidence="5">The sequence shown here is derived from an EMBL/GenBank/DDBJ whole genome shotgun (WGS) entry which is preliminary data.</text>
</comment>
<dbReference type="EMBL" id="JBAFSM010000039">
    <property type="protein sequence ID" value="MEG3439016.1"/>
    <property type="molecule type" value="Genomic_DNA"/>
</dbReference>
<proteinExistence type="inferred from homology"/>
<dbReference type="Pfam" id="PF19290">
    <property type="entry name" value="PmbA_TldD_2nd"/>
    <property type="match status" value="1"/>
</dbReference>
<comment type="similarity">
    <text evidence="1">Belongs to the peptidase U62 family.</text>
</comment>
<evidence type="ECO:0000313" key="5">
    <source>
        <dbReference type="EMBL" id="MEG3439016.1"/>
    </source>
</evidence>
<dbReference type="Pfam" id="PF19289">
    <property type="entry name" value="PmbA_TldD_3rd"/>
    <property type="match status" value="1"/>
</dbReference>
<dbReference type="RefSeq" id="WP_332866499.1">
    <property type="nucleotide sequence ID" value="NZ_JBAFSM010000039.1"/>
</dbReference>
<dbReference type="SUPFAM" id="SSF111283">
    <property type="entry name" value="Putative modulator of DNA gyrase, PmbA/TldD"/>
    <property type="match status" value="1"/>
</dbReference>
<evidence type="ECO:0000259" key="4">
    <source>
        <dbReference type="Pfam" id="PF19290"/>
    </source>
</evidence>
<dbReference type="GO" id="GO:0005829">
    <property type="term" value="C:cytosol"/>
    <property type="evidence" value="ECO:0007669"/>
    <property type="project" value="TreeGrafter"/>
</dbReference>
<dbReference type="GO" id="GO:0006508">
    <property type="term" value="P:proteolysis"/>
    <property type="evidence" value="ECO:0007669"/>
    <property type="project" value="InterPro"/>
</dbReference>
<feature type="domain" description="Metalloprotease TldD/E C-terminal" evidence="3">
    <location>
        <begin position="227"/>
        <end position="445"/>
    </location>
</feature>
<dbReference type="InterPro" id="IPR045570">
    <property type="entry name" value="Metalloprtase-TldD/E_cen_dom"/>
</dbReference>
<dbReference type="InterPro" id="IPR002510">
    <property type="entry name" value="Metalloprtase-TldD/E_N"/>
</dbReference>
<gene>
    <name evidence="5" type="ORF">V0288_17960</name>
</gene>
<dbReference type="GO" id="GO:0008237">
    <property type="term" value="F:metallopeptidase activity"/>
    <property type="evidence" value="ECO:0007669"/>
    <property type="project" value="InterPro"/>
</dbReference>
<dbReference type="Proteomes" id="UP001328733">
    <property type="component" value="Unassembled WGS sequence"/>
</dbReference>
<evidence type="ECO:0000313" key="6">
    <source>
        <dbReference type="Proteomes" id="UP001328733"/>
    </source>
</evidence>
<dbReference type="AlphaFoldDB" id="A0AAW9QVG6"/>
<reference evidence="5 6" key="1">
    <citation type="submission" date="2024-01" db="EMBL/GenBank/DDBJ databases">
        <title>Genomic insights into the taxonomy and metabolism of the cyanobacterium Pannus brasiliensis CCIBt3594.</title>
        <authorList>
            <person name="Machado M."/>
            <person name="Botero N.B."/>
            <person name="Andreote A.P.D."/>
            <person name="Feitosa A.M.T."/>
            <person name="Popin R."/>
            <person name="Sivonen K."/>
            <person name="Fiore M.F."/>
        </authorList>
    </citation>
    <scope>NUCLEOTIDE SEQUENCE [LARGE SCALE GENOMIC DNA]</scope>
    <source>
        <strain evidence="5 6">CCIBt3594</strain>
    </source>
</reference>
<feature type="domain" description="Metalloprotease TldD/E central" evidence="4">
    <location>
        <begin position="117"/>
        <end position="220"/>
    </location>
</feature>
<dbReference type="InterPro" id="IPR035068">
    <property type="entry name" value="TldD/PmbA_N"/>
</dbReference>
<dbReference type="InterPro" id="IPR036059">
    <property type="entry name" value="TldD/PmbA_sf"/>
</dbReference>
<protein>
    <submittedName>
        <fullName evidence="5">TldD/PmbA family protein</fullName>
    </submittedName>
</protein>
<sequence length="451" mass="48351">MPKVEEIANYARSSAESLGISKYDIYGSSVDETDVDVLQGEPKQVQASNRSSVIVRVWNDNNQVGVTSTTDVDPVGLELALKTAKEASEFGVKENVPDFSPEAIAPTAEVNSEIGEQAPVSTLIEKLLDAEKSLLSAHPAIVGVPYNGLGQQEVDRFYLNSDGAKRQESRSYASVYLYTKTEQEGKKPRSAGAFRVSPSLEKLDIDGCIGEAIEKTVSHLDYKAIPTGKYLVVFAPRAFLSIIGAFSNLFNAQNILDKQSLSTPESLGTQIAASSLNLCDDALHPANVSAETFDSEGTPTRRVELIKNGVLANFLHSTITAKRMNASPTGNGNIGAKVTVSPHYYHIFAGETGERNYSLDTAENVILVDSLHALHAGVNSLQGSFSLPFDGWLVNKGERISVDSATVAGDILTLLKSIVYIEPEEEITPSGISPRVWVEGLSITGESAGEG</sequence>
<evidence type="ECO:0000256" key="1">
    <source>
        <dbReference type="ARBA" id="ARBA00005836"/>
    </source>
</evidence>
<dbReference type="PANTHER" id="PTHR43421">
    <property type="entry name" value="METALLOPROTEASE PMBA"/>
    <property type="match status" value="1"/>
</dbReference>